<dbReference type="STRING" id="94208.A0A2S4KWU8"/>
<evidence type="ECO:0000313" key="3">
    <source>
        <dbReference type="Proteomes" id="UP000237481"/>
    </source>
</evidence>
<protein>
    <submittedName>
        <fullName evidence="2">Uncharacterized protein</fullName>
    </submittedName>
</protein>
<name>A0A2S4KWU8_9HYPO</name>
<dbReference type="AlphaFoldDB" id="A0A2S4KWU8"/>
<evidence type="ECO:0000256" key="1">
    <source>
        <dbReference type="SAM" id="MobiDB-lite"/>
    </source>
</evidence>
<feature type="compositionally biased region" description="Basic and acidic residues" evidence="1">
    <location>
        <begin position="150"/>
        <end position="160"/>
    </location>
</feature>
<feature type="region of interest" description="Disordered" evidence="1">
    <location>
        <begin position="33"/>
        <end position="77"/>
    </location>
</feature>
<dbReference type="Proteomes" id="UP000237481">
    <property type="component" value="Unassembled WGS sequence"/>
</dbReference>
<feature type="compositionally biased region" description="Basic and acidic residues" evidence="1">
    <location>
        <begin position="34"/>
        <end position="52"/>
    </location>
</feature>
<accession>A0A2S4KWU8</accession>
<keyword evidence="3" id="KW-1185">Reference proteome</keyword>
<reference evidence="2 3" key="1">
    <citation type="submission" date="2018-01" db="EMBL/GenBank/DDBJ databases">
        <title>Harnessing the power of phylogenomics to disentangle the directionality and signatures of interkingdom host jumping in the parasitic fungal genus Tolypocladium.</title>
        <authorList>
            <person name="Quandt C.A."/>
            <person name="Patterson W."/>
            <person name="Spatafora J.W."/>
        </authorList>
    </citation>
    <scope>NUCLEOTIDE SEQUENCE [LARGE SCALE GENOMIC DNA]</scope>
    <source>
        <strain evidence="2 3">NRBC 100945</strain>
    </source>
</reference>
<gene>
    <name evidence="2" type="ORF">TPAR_05144</name>
</gene>
<proteinExistence type="predicted"/>
<sequence>MQLLMTVALAALAVGSLSLWGILHLLRRTGRLSAKTEREAVSGADENRDGRAAQETAARAAGEKRAEAHGQTTTMEEEISQLRAAASVVGDMVTAEEGRARRRQQQQQQQQAPSYTSVVETHDADDSVSDSSSSAGGFRYTPVSGSEHSQQGDDRRGRSE</sequence>
<feature type="region of interest" description="Disordered" evidence="1">
    <location>
        <begin position="90"/>
        <end position="160"/>
    </location>
</feature>
<dbReference type="OrthoDB" id="4225201at2759"/>
<comment type="caution">
    <text evidence="2">The sequence shown here is derived from an EMBL/GenBank/DDBJ whole genome shotgun (WGS) entry which is preliminary data.</text>
</comment>
<dbReference type="EMBL" id="PKSG01000497">
    <property type="protein sequence ID" value="POR34656.1"/>
    <property type="molecule type" value="Genomic_DNA"/>
</dbReference>
<organism evidence="2 3">
    <name type="scientific">Tolypocladium paradoxum</name>
    <dbReference type="NCBI Taxonomy" id="94208"/>
    <lineage>
        <taxon>Eukaryota</taxon>
        <taxon>Fungi</taxon>
        <taxon>Dikarya</taxon>
        <taxon>Ascomycota</taxon>
        <taxon>Pezizomycotina</taxon>
        <taxon>Sordariomycetes</taxon>
        <taxon>Hypocreomycetidae</taxon>
        <taxon>Hypocreales</taxon>
        <taxon>Ophiocordycipitaceae</taxon>
        <taxon>Tolypocladium</taxon>
    </lineage>
</organism>
<evidence type="ECO:0000313" key="2">
    <source>
        <dbReference type="EMBL" id="POR34656.1"/>
    </source>
</evidence>